<organism evidence="1 2">
    <name type="scientific">Bauhinia variegata</name>
    <name type="common">Purple orchid tree</name>
    <name type="synonym">Phanera variegata</name>
    <dbReference type="NCBI Taxonomy" id="167791"/>
    <lineage>
        <taxon>Eukaryota</taxon>
        <taxon>Viridiplantae</taxon>
        <taxon>Streptophyta</taxon>
        <taxon>Embryophyta</taxon>
        <taxon>Tracheophyta</taxon>
        <taxon>Spermatophyta</taxon>
        <taxon>Magnoliopsida</taxon>
        <taxon>eudicotyledons</taxon>
        <taxon>Gunneridae</taxon>
        <taxon>Pentapetalae</taxon>
        <taxon>rosids</taxon>
        <taxon>fabids</taxon>
        <taxon>Fabales</taxon>
        <taxon>Fabaceae</taxon>
        <taxon>Cercidoideae</taxon>
        <taxon>Cercideae</taxon>
        <taxon>Bauhiniinae</taxon>
        <taxon>Bauhinia</taxon>
    </lineage>
</organism>
<evidence type="ECO:0000313" key="1">
    <source>
        <dbReference type="EMBL" id="KAI4308564.1"/>
    </source>
</evidence>
<gene>
    <name evidence="1" type="ORF">L6164_031623</name>
</gene>
<dbReference type="EMBL" id="CM039437">
    <property type="protein sequence ID" value="KAI4308564.1"/>
    <property type="molecule type" value="Genomic_DNA"/>
</dbReference>
<comment type="caution">
    <text evidence="1">The sequence shown here is derived from an EMBL/GenBank/DDBJ whole genome shotgun (WGS) entry which is preliminary data.</text>
</comment>
<dbReference type="Proteomes" id="UP000828941">
    <property type="component" value="Chromosome 12"/>
</dbReference>
<protein>
    <submittedName>
        <fullName evidence="1">Uncharacterized protein</fullName>
    </submittedName>
</protein>
<proteinExistence type="predicted"/>
<evidence type="ECO:0000313" key="2">
    <source>
        <dbReference type="Proteomes" id="UP000828941"/>
    </source>
</evidence>
<name>A0ACB9LHK4_BAUVA</name>
<sequence>MGKSIVIHKSPDNAGKRSWLWLSEDIDHVLTKNKGTDAIQGIVQETHRPYKGHWDPNAFKEMINLKLLILRSWDLPLGLTCLSEGLKYLEWEEFPLKELPLGVQLNDLVELTMQHSKIKQLWLGTKNFGKLKLIDLKYSKDIKQFPSVSGVPCLELLVLEGCINLVEVHQSVGLHKKLMVLNLRNCVNLETLPSKLEMDSLKNFILSGCSKVKKLPEFGGNTEFLSKLDLKDCKSLLCLPGSIMKLKSLKILNTSGCSKLSRLPENLDKNESLEELIVSGTAIREVPSCISHLKYLKKLSLSGHKVTKSNSSSLSFPLQWMFGRRRVSTGILLPPLSSFSFLEELDLSYCDLTDESLPVDLGCLSSLRKLDISGNNFINLPASCIASLSKLYYLKLDCCPRLESVPMLPPHIEYLYGINCTSWKPLSDPQYLCYFLKSYQKMRSGYQPFWIFPRSDIPPWFSNQNYFQQELRSSFRRDITSESDYSRDWGSAGMHLSGACHSMMSIIVDIPQFCLSSEWWGIAVCLVLENQFLPSPWFVPTLEWICKTPESDTPSPSASSYVCWFEEFSGSHLCILLLNGFDRNIQQQLRADQNQIQLSFYAQAIPRGSDYSSLLYLNISKCGCRVLCKEDLEEWRKEWGQQQQGNNFEIHSSSLNKCRAIQDMYDNQCCDGFEEEHATTSNAEPKRRKLGMKRSQ</sequence>
<reference evidence="1 2" key="1">
    <citation type="journal article" date="2022" name="DNA Res.">
        <title>Chromosomal-level genome assembly of the orchid tree Bauhinia variegata (Leguminosae; Cercidoideae) supports the allotetraploid origin hypothesis of Bauhinia.</title>
        <authorList>
            <person name="Zhong Y."/>
            <person name="Chen Y."/>
            <person name="Zheng D."/>
            <person name="Pang J."/>
            <person name="Liu Y."/>
            <person name="Luo S."/>
            <person name="Meng S."/>
            <person name="Qian L."/>
            <person name="Wei D."/>
            <person name="Dai S."/>
            <person name="Zhou R."/>
        </authorList>
    </citation>
    <scope>NUCLEOTIDE SEQUENCE [LARGE SCALE GENOMIC DNA]</scope>
    <source>
        <strain evidence="1">BV-YZ2020</strain>
    </source>
</reference>
<keyword evidence="2" id="KW-1185">Reference proteome</keyword>
<accession>A0ACB9LHK4</accession>